<feature type="compositionally biased region" description="Low complexity" evidence="2">
    <location>
        <begin position="1650"/>
        <end position="1672"/>
    </location>
</feature>
<dbReference type="GeneID" id="19046645"/>
<dbReference type="InterPro" id="IPR036034">
    <property type="entry name" value="PDZ_sf"/>
</dbReference>
<evidence type="ECO:0000256" key="2">
    <source>
        <dbReference type="SAM" id="MobiDB-lite"/>
    </source>
</evidence>
<protein>
    <recommendedName>
        <fullName evidence="3">PDZ domain-containing protein</fullName>
    </recommendedName>
</protein>
<feature type="domain" description="PDZ" evidence="3">
    <location>
        <begin position="679"/>
        <end position="759"/>
    </location>
</feature>
<feature type="compositionally biased region" description="Gly residues" evidence="2">
    <location>
        <begin position="298"/>
        <end position="308"/>
    </location>
</feature>
<dbReference type="RefSeq" id="XP_005781725.1">
    <property type="nucleotide sequence ID" value="XM_005781668.1"/>
</dbReference>
<dbReference type="InterPro" id="IPR050716">
    <property type="entry name" value="MAGUK"/>
</dbReference>
<dbReference type="InterPro" id="IPR001478">
    <property type="entry name" value="PDZ"/>
</dbReference>
<proteinExistence type="predicted"/>
<feature type="domain" description="PDZ" evidence="3">
    <location>
        <begin position="810"/>
        <end position="892"/>
    </location>
</feature>
<accession>A0A0D3K0L1</accession>
<feature type="region of interest" description="Disordered" evidence="2">
    <location>
        <begin position="758"/>
        <end position="804"/>
    </location>
</feature>
<feature type="compositionally biased region" description="Polar residues" evidence="2">
    <location>
        <begin position="1733"/>
        <end position="1742"/>
    </location>
</feature>
<dbReference type="OMA" id="FEECIDE"/>
<dbReference type="PaxDb" id="2903-EOD29296"/>
<dbReference type="PROSITE" id="PS50106">
    <property type="entry name" value="PDZ"/>
    <property type="match status" value="2"/>
</dbReference>
<feature type="region of interest" description="Disordered" evidence="2">
    <location>
        <begin position="1700"/>
        <end position="1824"/>
    </location>
</feature>
<dbReference type="SMART" id="SM00228">
    <property type="entry name" value="PDZ"/>
    <property type="match status" value="2"/>
</dbReference>
<feature type="region of interest" description="Disordered" evidence="2">
    <location>
        <begin position="1633"/>
        <end position="1672"/>
    </location>
</feature>
<feature type="compositionally biased region" description="Low complexity" evidence="2">
    <location>
        <begin position="321"/>
        <end position="338"/>
    </location>
</feature>
<feature type="compositionally biased region" description="Low complexity" evidence="2">
    <location>
        <begin position="359"/>
        <end position="382"/>
    </location>
</feature>
<feature type="compositionally biased region" description="Low complexity" evidence="2">
    <location>
        <begin position="1801"/>
        <end position="1818"/>
    </location>
</feature>
<name>A0A0D3K0L1_EMIH1</name>
<dbReference type="EnsemblProtists" id="EOD29296">
    <property type="protein sequence ID" value="EOD29296"/>
    <property type="gene ID" value="EMIHUDRAFT_463011"/>
</dbReference>
<feature type="compositionally biased region" description="Low complexity" evidence="2">
    <location>
        <begin position="1166"/>
        <end position="1199"/>
    </location>
</feature>
<keyword evidence="1" id="KW-0175">Coiled coil</keyword>
<dbReference type="CDD" id="cd00136">
    <property type="entry name" value="PDZ_canonical"/>
    <property type="match status" value="1"/>
</dbReference>
<feature type="compositionally biased region" description="Basic and acidic residues" evidence="2">
    <location>
        <begin position="591"/>
        <end position="606"/>
    </location>
</feature>
<keyword evidence="5" id="KW-1185">Reference proteome</keyword>
<feature type="region of interest" description="Disordered" evidence="2">
    <location>
        <begin position="583"/>
        <end position="629"/>
    </location>
</feature>
<feature type="region of interest" description="Disordered" evidence="2">
    <location>
        <begin position="1371"/>
        <end position="1393"/>
    </location>
</feature>
<feature type="region of interest" description="Disordered" evidence="2">
    <location>
        <begin position="920"/>
        <end position="1299"/>
    </location>
</feature>
<feature type="compositionally biased region" description="Low complexity" evidence="2">
    <location>
        <begin position="775"/>
        <end position="785"/>
    </location>
</feature>
<dbReference type="PANTHER" id="PTHR23122">
    <property type="entry name" value="MEMBRANE-ASSOCIATED GUANYLATE KINASE MAGUK"/>
    <property type="match status" value="1"/>
</dbReference>
<feature type="compositionally biased region" description="Low complexity" evidence="2">
    <location>
        <begin position="1277"/>
        <end position="1288"/>
    </location>
</feature>
<sequence>MAGRGGMDPRLDPRRELYLPAAFDGAYVLPDGRYGQAVPQYGPGGSCIGGSQPMMHAVVHPPQQRMSRVRLQDAAGKDISMDDLRDGGDGVGCDGAVEAAEAVAGDAAAAGMWQVAPGAMAPMGMVPPMAPPFLGYMPGMQRWQHMEMGAAMHPGMQHHAYVPMAAHGRGFEPPGGYQHSQAQAGHLADAGLPGYGRPMAEWNQPLYPPPLPQDDGVRPHALPPRPPPAERPEASSADAPPRVDLGAARPDHPRVGALSGADPSTLARAAALSASPQHSVSAGSGGASPVGASPAGGALPGGLPGGGSPLTPMHPGLAAIPSPAVSPALARAPAAHPSLRPPPGTPQDMTESLRALGLEPSPADETAASAAAARRLPAAPAPEGGKDVLVAAGAPPAKPAHSGMPVPDVAHVPQLAGRPTAPHIAREALSAPAAAARGAAAAAPTPAPAAGVIGACVSSDPAFPPAGQHLLWDELGGEGRAAALELGWERVSWNCGERARACATRWRALPVGQRRAASVLGYGEESWDAELAADITMRQRAVAQSAAPQSDAAARREADAVSSPTMLGAIRTAHATYANHSLAHPSAEPAAGRDADTPSRQRDAGLARDPSPPEEALSQGEGENGAQEAVGAPRCAARAAEASASKCVDGAVGEVAVAAAGRSVASDGTRAQRARADRVVVLHKPTRDAKLGITLKGGGGSPTEVVSLQPQSVAAASGGLAVGDALLSVNGTSVTSHESATAMLRAAKGEVRLRVVPSRGTTATASDSPPPPPAAAAKQGAATPSRSAQPLESGRPGDPATSGEPLRLVTVRLSKDDAAAVAGGLRLVGHAGRPPYVAQLSGSAAAVAASVGVAVGQALVSVNGRTVSSAAEGSAMLAAAVAGVTLVLEDEEGEEVRAGGRSGAPGGVVADGVAAGGSAAGDVAAKAPKEKPRRPSGNGAATEEAAKATKGKPAPPQSTGAAGGPKGSKGKPTPPPPSHTSGAAEGRPRQPESTGTALAAAAAVEPRVQATPPKGAAAGDGKGGAKGGSKGGGSKGGSKDKPTLQPPQGTSSGAATDAAGTQEPDKKQSKPPSKSKGVAGTSTLSTPVSAPAARPGVAAPADKANAAAANGGANGGANGNNGGANGGAAAKGKPASAGKAAGKAAGKTRAAAATSAAPAKPDREAAPTASAASPAAAVAAAAATRATPLATKTRAAAKPSGATAVPTPPRPDEPPLVTLPPPSFSDGRESVPGMADLFDCDEALEPTPLPPGSPEDAPSPGRFAFKDPPPSREEVEAQQGAPAEAADGGDAGRGGSLVPERMLGVAERLRLLDSKDDAQEMARLGSLDLMGMTAQVRDIEQVALEMARDEGRDDFRVRALLRNISGLSPDEALAAERHSQQESERSELTRASPAHAQIYTAQQRLQSIMGLPQCARASSQESTDSLGGVHTTGGGDDGCAQMVATSGESCAAAEAERATAGMGAAPVVQRSANSLAAKLASQQQQQQRLSDLRARRLALEGRLDQLSADPVQQQASVERLHYGQPSGLQYVSAADPHGARRGGYGSFGAGCGSGPCAGGCYPPGYGDSVGFTAAGSGYAQAVGSSGSCMAPPVNTAPGYAPSQMAATYAAARQVWQQAQPQQAQQQQQQQAQQQQQQQQAHPGMTLDQIQARQQHQAQQARAQRQQAQQQAQQLAQQHAQTLQLQRAEAELARRSQAAQALKQGLAPQQYGLPPQAVTSQPLGWRPPSPYPPSSQAGFSAQGQHAALSPAASPRPSPHAAPQNLATGTVPTCSSAARPTGVASAFSLTSGAPSSYPPPRQPSGQGQPPLLPGQMQPHPTMRYDG</sequence>
<organism evidence="4 5">
    <name type="scientific">Emiliania huxleyi (strain CCMP1516)</name>
    <dbReference type="NCBI Taxonomy" id="280463"/>
    <lineage>
        <taxon>Eukaryota</taxon>
        <taxon>Haptista</taxon>
        <taxon>Haptophyta</taxon>
        <taxon>Prymnesiophyceae</taxon>
        <taxon>Isochrysidales</taxon>
        <taxon>Noelaerhabdaceae</taxon>
        <taxon>Emiliania</taxon>
    </lineage>
</organism>
<feature type="compositionally biased region" description="Low complexity" evidence="2">
    <location>
        <begin position="1049"/>
        <end position="1061"/>
    </location>
</feature>
<reference evidence="4" key="2">
    <citation type="submission" date="2024-10" db="UniProtKB">
        <authorList>
            <consortium name="EnsemblProtists"/>
        </authorList>
    </citation>
    <scope>IDENTIFICATION</scope>
</reference>
<feature type="compositionally biased region" description="Low complexity" evidence="2">
    <location>
        <begin position="266"/>
        <end position="282"/>
    </location>
</feature>
<feature type="compositionally biased region" description="Low complexity" evidence="2">
    <location>
        <begin position="1127"/>
        <end position="1159"/>
    </location>
</feature>
<feature type="compositionally biased region" description="Gly residues" evidence="2">
    <location>
        <begin position="1112"/>
        <end position="1126"/>
    </location>
</feature>
<evidence type="ECO:0000259" key="3">
    <source>
        <dbReference type="PROSITE" id="PS50106"/>
    </source>
</evidence>
<dbReference type="Gene3D" id="2.30.42.10">
    <property type="match status" value="1"/>
</dbReference>
<dbReference type="Proteomes" id="UP000013827">
    <property type="component" value="Unassembled WGS sequence"/>
</dbReference>
<dbReference type="SUPFAM" id="SSF50156">
    <property type="entry name" value="PDZ domain-like"/>
    <property type="match status" value="1"/>
</dbReference>
<feature type="coiled-coil region" evidence="1">
    <location>
        <begin position="1482"/>
        <end position="1509"/>
    </location>
</feature>
<feature type="compositionally biased region" description="Basic and acidic residues" evidence="2">
    <location>
        <begin position="1374"/>
        <end position="1388"/>
    </location>
</feature>
<evidence type="ECO:0000313" key="5">
    <source>
        <dbReference type="Proteomes" id="UP000013827"/>
    </source>
</evidence>
<feature type="region of interest" description="Disordered" evidence="2">
    <location>
        <begin position="199"/>
        <end position="414"/>
    </location>
</feature>
<feature type="compositionally biased region" description="Low complexity" evidence="2">
    <location>
        <begin position="1087"/>
        <end position="1111"/>
    </location>
</feature>
<evidence type="ECO:0000256" key="1">
    <source>
        <dbReference type="SAM" id="Coils"/>
    </source>
</evidence>
<dbReference type="Pfam" id="PF00595">
    <property type="entry name" value="PDZ"/>
    <property type="match status" value="1"/>
</dbReference>
<reference evidence="5" key="1">
    <citation type="journal article" date="2013" name="Nature">
        <title>Pan genome of the phytoplankton Emiliania underpins its global distribution.</title>
        <authorList>
            <person name="Read B.A."/>
            <person name="Kegel J."/>
            <person name="Klute M.J."/>
            <person name="Kuo A."/>
            <person name="Lefebvre S.C."/>
            <person name="Maumus F."/>
            <person name="Mayer C."/>
            <person name="Miller J."/>
            <person name="Monier A."/>
            <person name="Salamov A."/>
            <person name="Young J."/>
            <person name="Aguilar M."/>
            <person name="Claverie J.M."/>
            <person name="Frickenhaus S."/>
            <person name="Gonzalez K."/>
            <person name="Herman E.K."/>
            <person name="Lin Y.C."/>
            <person name="Napier J."/>
            <person name="Ogata H."/>
            <person name="Sarno A.F."/>
            <person name="Shmutz J."/>
            <person name="Schroeder D."/>
            <person name="de Vargas C."/>
            <person name="Verret F."/>
            <person name="von Dassow P."/>
            <person name="Valentin K."/>
            <person name="Van de Peer Y."/>
            <person name="Wheeler G."/>
            <person name="Dacks J.B."/>
            <person name="Delwiche C.F."/>
            <person name="Dyhrman S.T."/>
            <person name="Glockner G."/>
            <person name="John U."/>
            <person name="Richards T."/>
            <person name="Worden A.Z."/>
            <person name="Zhang X."/>
            <person name="Grigoriev I.V."/>
            <person name="Allen A.E."/>
            <person name="Bidle K."/>
            <person name="Borodovsky M."/>
            <person name="Bowler C."/>
            <person name="Brownlee C."/>
            <person name="Cock J.M."/>
            <person name="Elias M."/>
            <person name="Gladyshev V.N."/>
            <person name="Groth M."/>
            <person name="Guda C."/>
            <person name="Hadaegh A."/>
            <person name="Iglesias-Rodriguez M.D."/>
            <person name="Jenkins J."/>
            <person name="Jones B.M."/>
            <person name="Lawson T."/>
            <person name="Leese F."/>
            <person name="Lindquist E."/>
            <person name="Lobanov A."/>
            <person name="Lomsadze A."/>
            <person name="Malik S.B."/>
            <person name="Marsh M.E."/>
            <person name="Mackinder L."/>
            <person name="Mock T."/>
            <person name="Mueller-Roeber B."/>
            <person name="Pagarete A."/>
            <person name="Parker M."/>
            <person name="Probert I."/>
            <person name="Quesneville H."/>
            <person name="Raines C."/>
            <person name="Rensing S.A."/>
            <person name="Riano-Pachon D.M."/>
            <person name="Richier S."/>
            <person name="Rokitta S."/>
            <person name="Shiraiwa Y."/>
            <person name="Soanes D.M."/>
            <person name="van der Giezen M."/>
            <person name="Wahlund T.M."/>
            <person name="Williams B."/>
            <person name="Wilson W."/>
            <person name="Wolfe G."/>
            <person name="Wurch L.L."/>
        </authorList>
    </citation>
    <scope>NUCLEOTIDE SEQUENCE</scope>
</reference>
<feature type="compositionally biased region" description="Gly residues" evidence="2">
    <location>
        <begin position="1018"/>
        <end position="1036"/>
    </location>
</feature>
<feature type="compositionally biased region" description="Polar residues" evidence="2">
    <location>
        <begin position="1763"/>
        <end position="1776"/>
    </location>
</feature>
<dbReference type="STRING" id="2903.R1F243"/>
<evidence type="ECO:0000313" key="4">
    <source>
        <dbReference type="EnsemblProtists" id="EOD29296"/>
    </source>
</evidence>
<dbReference type="KEGG" id="ehx:EMIHUDRAFT_463011"/>
<dbReference type="HOGENOM" id="CLU_237541_0_0_1"/>